<protein>
    <submittedName>
        <fullName evidence="1">Uncharacterized protein</fullName>
    </submittedName>
</protein>
<evidence type="ECO:0000313" key="2">
    <source>
        <dbReference type="Proteomes" id="UP000230750"/>
    </source>
</evidence>
<comment type="caution">
    <text evidence="1">The sequence shown here is derived from an EMBL/GenBank/DDBJ whole genome shotgun (WGS) entry which is preliminary data.</text>
</comment>
<dbReference type="PANTHER" id="PTHR46704">
    <property type="entry name" value="CXC DOMAIN-CONTAINING PROTEIN-RELATED"/>
    <property type="match status" value="1"/>
</dbReference>
<dbReference type="OrthoDB" id="5986462at2759"/>
<dbReference type="PANTHER" id="PTHR46704:SF9">
    <property type="entry name" value="BHLH DOMAIN-CONTAINING PROTEIN"/>
    <property type="match status" value="1"/>
</dbReference>
<accession>A0A2G8LNA5</accession>
<proteinExistence type="predicted"/>
<sequence>MQLEHGKIVITTSRPEVLCIPPQDTSNLSPCNHEEADTRMILHLSHAFHEGFQNILLRTADTYVVVLTIAAVSKLGMQESWVAFGTGKSFRYIPVHEIAASLGPNKCQALPMFHAYTGCDTVSAFYSKWKKSACKTWNVYEAVTMAFMTLSVGNAKFWTMNWEYWNALRFCYEPVLWPNGNRCYGRVDKGGGI</sequence>
<dbReference type="Proteomes" id="UP000230750">
    <property type="component" value="Unassembled WGS sequence"/>
</dbReference>
<reference evidence="1 2" key="1">
    <citation type="journal article" date="2017" name="PLoS Biol.">
        <title>The sea cucumber genome provides insights into morphological evolution and visceral regeneration.</title>
        <authorList>
            <person name="Zhang X."/>
            <person name="Sun L."/>
            <person name="Yuan J."/>
            <person name="Sun Y."/>
            <person name="Gao Y."/>
            <person name="Zhang L."/>
            <person name="Li S."/>
            <person name="Dai H."/>
            <person name="Hamel J.F."/>
            <person name="Liu C."/>
            <person name="Yu Y."/>
            <person name="Liu S."/>
            <person name="Lin W."/>
            <person name="Guo K."/>
            <person name="Jin S."/>
            <person name="Xu P."/>
            <person name="Storey K.B."/>
            <person name="Huan P."/>
            <person name="Zhang T."/>
            <person name="Zhou Y."/>
            <person name="Zhang J."/>
            <person name="Lin C."/>
            <person name="Li X."/>
            <person name="Xing L."/>
            <person name="Huo D."/>
            <person name="Sun M."/>
            <person name="Wang L."/>
            <person name="Mercier A."/>
            <person name="Li F."/>
            <person name="Yang H."/>
            <person name="Xiang J."/>
        </authorList>
    </citation>
    <scope>NUCLEOTIDE SEQUENCE [LARGE SCALE GENOMIC DNA]</scope>
    <source>
        <strain evidence="1">Shaxun</strain>
        <tissue evidence="1">Muscle</tissue>
    </source>
</reference>
<dbReference type="EMBL" id="MRZV01000025">
    <property type="protein sequence ID" value="PIK61746.1"/>
    <property type="molecule type" value="Genomic_DNA"/>
</dbReference>
<gene>
    <name evidence="1" type="ORF">BSL78_01300</name>
</gene>
<name>A0A2G8LNA5_STIJA</name>
<keyword evidence="2" id="KW-1185">Reference proteome</keyword>
<organism evidence="1 2">
    <name type="scientific">Stichopus japonicus</name>
    <name type="common">Sea cucumber</name>
    <dbReference type="NCBI Taxonomy" id="307972"/>
    <lineage>
        <taxon>Eukaryota</taxon>
        <taxon>Metazoa</taxon>
        <taxon>Echinodermata</taxon>
        <taxon>Eleutherozoa</taxon>
        <taxon>Echinozoa</taxon>
        <taxon>Holothuroidea</taxon>
        <taxon>Aspidochirotacea</taxon>
        <taxon>Aspidochirotida</taxon>
        <taxon>Stichopodidae</taxon>
        <taxon>Apostichopus</taxon>
    </lineage>
</organism>
<dbReference type="AlphaFoldDB" id="A0A2G8LNA5"/>
<evidence type="ECO:0000313" key="1">
    <source>
        <dbReference type="EMBL" id="PIK61746.1"/>
    </source>
</evidence>